<evidence type="ECO:0000256" key="1">
    <source>
        <dbReference type="SAM" id="MobiDB-lite"/>
    </source>
</evidence>
<proteinExistence type="predicted"/>
<dbReference type="AlphaFoldDB" id="A0A4R0J2X5"/>
<evidence type="ECO:0000313" key="4">
    <source>
        <dbReference type="Proteomes" id="UP000292385"/>
    </source>
</evidence>
<feature type="region of interest" description="Disordered" evidence="1">
    <location>
        <begin position="68"/>
        <end position="92"/>
    </location>
</feature>
<feature type="compositionally biased region" description="Basic and acidic residues" evidence="1">
    <location>
        <begin position="68"/>
        <end position="91"/>
    </location>
</feature>
<dbReference type="RefSeq" id="WP_131462299.1">
    <property type="nucleotide sequence ID" value="NZ_SJJY01000003.1"/>
</dbReference>
<accession>A0A4R0J2X5</accession>
<dbReference type="EMBL" id="SJJY01000003">
    <property type="protein sequence ID" value="TCC23407.1"/>
    <property type="molecule type" value="Genomic_DNA"/>
</dbReference>
<name>A0A4R0J2X5_9ACTN</name>
<keyword evidence="4" id="KW-1185">Reference proteome</keyword>
<dbReference type="Proteomes" id="UP000292385">
    <property type="component" value="Unassembled WGS sequence"/>
</dbReference>
<comment type="caution">
    <text evidence="3">The sequence shown here is derived from an EMBL/GenBank/DDBJ whole genome shotgun (WGS) entry which is preliminary data.</text>
</comment>
<feature type="compositionally biased region" description="Polar residues" evidence="1">
    <location>
        <begin position="286"/>
        <end position="295"/>
    </location>
</feature>
<dbReference type="Proteomes" id="UP000294225">
    <property type="component" value="Unassembled WGS sequence"/>
</dbReference>
<organism evidence="3 5">
    <name type="scientific">Kribbella speibonae</name>
    <dbReference type="NCBI Taxonomy" id="1572660"/>
    <lineage>
        <taxon>Bacteria</taxon>
        <taxon>Bacillati</taxon>
        <taxon>Actinomycetota</taxon>
        <taxon>Actinomycetes</taxon>
        <taxon>Propionibacteriales</taxon>
        <taxon>Kribbellaceae</taxon>
        <taxon>Kribbella</taxon>
    </lineage>
</organism>
<reference evidence="4 5" key="1">
    <citation type="submission" date="2019-02" db="EMBL/GenBank/DDBJ databases">
        <title>Kribbella capetownensis sp. nov. and Kribbella speibonae sp. nov., isolated from soil.</title>
        <authorList>
            <person name="Curtis S.M."/>
            <person name="Norton I."/>
            <person name="Everest G.J."/>
            <person name="Meyers P.R."/>
        </authorList>
    </citation>
    <scope>NUCLEOTIDE SEQUENCE [LARGE SCALE GENOMIC DNA]</scope>
    <source>
        <strain evidence="2 4">SK5</strain>
        <strain evidence="3 5">YM55</strain>
    </source>
</reference>
<protein>
    <submittedName>
        <fullName evidence="3">Uncharacterized protein</fullName>
    </submittedName>
</protein>
<evidence type="ECO:0000313" key="5">
    <source>
        <dbReference type="Proteomes" id="UP000294225"/>
    </source>
</evidence>
<evidence type="ECO:0000313" key="2">
    <source>
        <dbReference type="EMBL" id="TCC23407.1"/>
    </source>
</evidence>
<evidence type="ECO:0000313" key="3">
    <source>
        <dbReference type="EMBL" id="TCC38546.1"/>
    </source>
</evidence>
<sequence length="295" mass="32568">MANENDIAILTDRVAQAMQRARVTLDNSVDALSDENFGRLLDHRVEDIRALTDVAAPVQEAEFEAEVQRRLADRTQDPRDADNAREARSDVMRPFTNAQEEGQQFVRRVNAAQEQLAEFHHDLGVSGAGLDQALNDLDTLRTFPESRESADELRTRVNHLRDLTVNAYQGVQTASNHLENAKGAAQAFGRSDMGVDKYRLSTAIRETGAELQGDVAKTREGLGTVRNDLAAEMPEVHESAEYGYRQAELADAMRAGMNPTPRAEQTGGQETEAGNGEQDPRLRAAQQASHFSNEL</sequence>
<gene>
    <name evidence="2" type="ORF">E0H58_16610</name>
    <name evidence="3" type="ORF">E0H92_19195</name>
</gene>
<dbReference type="EMBL" id="SJKC01000002">
    <property type="protein sequence ID" value="TCC38546.1"/>
    <property type="molecule type" value="Genomic_DNA"/>
</dbReference>
<feature type="region of interest" description="Disordered" evidence="1">
    <location>
        <begin position="253"/>
        <end position="295"/>
    </location>
</feature>